<feature type="transmembrane region" description="Helical" evidence="7">
    <location>
        <begin position="378"/>
        <end position="405"/>
    </location>
</feature>
<evidence type="ECO:0000256" key="5">
    <source>
        <dbReference type="ARBA" id="ARBA00022989"/>
    </source>
</evidence>
<dbReference type="InterPro" id="IPR036259">
    <property type="entry name" value="MFS_trans_sf"/>
</dbReference>
<reference evidence="9 10" key="1">
    <citation type="submission" date="2020-07" db="EMBL/GenBank/DDBJ databases">
        <title>Taxonomic revisions and descriptions of new bacterial species based on genomic comparisons in the high-G+C-content subgroup of the family Alcaligenaceae.</title>
        <authorList>
            <person name="Szabo A."/>
            <person name="Felfoldi T."/>
        </authorList>
    </citation>
    <scope>NUCLEOTIDE SEQUENCE [LARGE SCALE GENOMIC DNA]</scope>
    <source>
        <strain evidence="9 10">LMG 24012</strain>
    </source>
</reference>
<dbReference type="PANTHER" id="PTHR23501:SF191">
    <property type="entry name" value="VACUOLAR BASIC AMINO ACID TRANSPORTER 4"/>
    <property type="match status" value="1"/>
</dbReference>
<keyword evidence="4 7" id="KW-0812">Transmembrane</keyword>
<comment type="subcellular location">
    <subcellularLocation>
        <location evidence="1">Cell membrane</location>
        <topology evidence="1">Multi-pass membrane protein</topology>
    </subcellularLocation>
</comment>
<proteinExistence type="predicted"/>
<feature type="transmembrane region" description="Helical" evidence="7">
    <location>
        <begin position="466"/>
        <end position="489"/>
    </location>
</feature>
<dbReference type="InterPro" id="IPR020846">
    <property type="entry name" value="MFS_dom"/>
</dbReference>
<feature type="transmembrane region" description="Helical" evidence="7">
    <location>
        <begin position="186"/>
        <end position="208"/>
    </location>
</feature>
<comment type="caution">
    <text evidence="9">The sequence shown here is derived from an EMBL/GenBank/DDBJ whole genome shotgun (WGS) entry which is preliminary data.</text>
</comment>
<dbReference type="Gene3D" id="1.20.1250.20">
    <property type="entry name" value="MFS general substrate transporter like domains"/>
    <property type="match status" value="1"/>
</dbReference>
<accession>A0A853FW95</accession>
<evidence type="ECO:0000256" key="4">
    <source>
        <dbReference type="ARBA" id="ARBA00022692"/>
    </source>
</evidence>
<evidence type="ECO:0000256" key="3">
    <source>
        <dbReference type="ARBA" id="ARBA00022475"/>
    </source>
</evidence>
<feature type="transmembrane region" description="Helical" evidence="7">
    <location>
        <begin position="214"/>
        <end position="235"/>
    </location>
</feature>
<feature type="transmembrane region" description="Helical" evidence="7">
    <location>
        <begin position="321"/>
        <end position="339"/>
    </location>
</feature>
<keyword evidence="5 7" id="KW-1133">Transmembrane helix</keyword>
<feature type="transmembrane region" description="Helical" evidence="7">
    <location>
        <begin position="256"/>
        <end position="277"/>
    </location>
</feature>
<feature type="transmembrane region" description="Helical" evidence="7">
    <location>
        <begin position="345"/>
        <end position="366"/>
    </location>
</feature>
<keyword evidence="10" id="KW-1185">Reference proteome</keyword>
<feature type="transmembrane region" description="Helical" evidence="7">
    <location>
        <begin position="152"/>
        <end position="174"/>
    </location>
</feature>
<dbReference type="PROSITE" id="PS50850">
    <property type="entry name" value="MFS"/>
    <property type="match status" value="1"/>
</dbReference>
<evidence type="ECO:0000256" key="6">
    <source>
        <dbReference type="ARBA" id="ARBA00023136"/>
    </source>
</evidence>
<gene>
    <name evidence="9" type="ORF">H0A72_03795</name>
</gene>
<dbReference type="SUPFAM" id="SSF103473">
    <property type="entry name" value="MFS general substrate transporter"/>
    <property type="match status" value="1"/>
</dbReference>
<feature type="transmembrane region" description="Helical" evidence="7">
    <location>
        <begin position="289"/>
        <end position="309"/>
    </location>
</feature>
<feature type="transmembrane region" description="Helical" evidence="7">
    <location>
        <begin position="90"/>
        <end position="114"/>
    </location>
</feature>
<organism evidence="9 10">
    <name type="scientific">Parapusillimonas granuli</name>
    <dbReference type="NCBI Taxonomy" id="380911"/>
    <lineage>
        <taxon>Bacteria</taxon>
        <taxon>Pseudomonadati</taxon>
        <taxon>Pseudomonadota</taxon>
        <taxon>Betaproteobacteria</taxon>
        <taxon>Burkholderiales</taxon>
        <taxon>Alcaligenaceae</taxon>
        <taxon>Parapusillimonas</taxon>
    </lineage>
</organism>
<name>A0A853FW95_9BURK</name>
<feature type="transmembrane region" description="Helical" evidence="7">
    <location>
        <begin position="35"/>
        <end position="53"/>
    </location>
</feature>
<evidence type="ECO:0000256" key="1">
    <source>
        <dbReference type="ARBA" id="ARBA00004651"/>
    </source>
</evidence>
<dbReference type="PANTHER" id="PTHR23501">
    <property type="entry name" value="MAJOR FACILITATOR SUPERFAMILY"/>
    <property type="match status" value="1"/>
</dbReference>
<dbReference type="InterPro" id="IPR011701">
    <property type="entry name" value="MFS"/>
</dbReference>
<sequence>MLGICFVVMMVAIDQTVVGTALPTIAAELNGFEFYAWVATAYLLMSVITIPIFGRLGDYYGRKPFVIASIVIFTSASALCGLADSMQQVVLARALQGIGGGMLIGTAFASVPDLFPDTHARFRWQILLSSAFGVANAFGPTLGGFMTQHLGWRAVFFINVPLGLMSLYCVWRFLPRIRQMPGRPVRLDWLGALLLVGVLTAMQLAVQLAPMRGAGLAALLMAAGVLLLLPALVYWERRSEQPLLPPDMFRNKALTAMFVLGLCLGFVMFGLLFYIPLLLQGGFGLDPQSVGLLITPMVVCITVGSIINGRVVVRLSRPNHMLYVGFVLLVAACLGFVLMDRHTSRWLMLLWMVLAGSGMGCLMPNLTVFAQETAGRTLLGISTALMHSVRMIGGMLGTAIMGMLVNHHYAYAVRARFARDAGTAWLADLQDPQVLMNSATQAQFSLRAQQLGLAADNLIEQARESLVAAVHMGLASALVAACLGMVLVYRVPAIRLAQRQSAESGAPLAKT</sequence>
<protein>
    <submittedName>
        <fullName evidence="9">MFS transporter</fullName>
    </submittedName>
</protein>
<evidence type="ECO:0000313" key="9">
    <source>
        <dbReference type="EMBL" id="NYT48427.1"/>
    </source>
</evidence>
<dbReference type="Gene3D" id="1.20.1720.10">
    <property type="entry name" value="Multidrug resistance protein D"/>
    <property type="match status" value="1"/>
</dbReference>
<keyword evidence="6 7" id="KW-0472">Membrane</keyword>
<dbReference type="GO" id="GO:0005886">
    <property type="term" value="C:plasma membrane"/>
    <property type="evidence" value="ECO:0007669"/>
    <property type="project" value="UniProtKB-SubCell"/>
</dbReference>
<dbReference type="EMBL" id="JACCEM010000002">
    <property type="protein sequence ID" value="NYT48427.1"/>
    <property type="molecule type" value="Genomic_DNA"/>
</dbReference>
<keyword evidence="2" id="KW-0813">Transport</keyword>
<evidence type="ECO:0000313" key="10">
    <source>
        <dbReference type="Proteomes" id="UP000559809"/>
    </source>
</evidence>
<dbReference type="Proteomes" id="UP000559809">
    <property type="component" value="Unassembled WGS sequence"/>
</dbReference>
<evidence type="ECO:0000256" key="2">
    <source>
        <dbReference type="ARBA" id="ARBA00022448"/>
    </source>
</evidence>
<dbReference type="AlphaFoldDB" id="A0A853FW95"/>
<feature type="transmembrane region" description="Helical" evidence="7">
    <location>
        <begin position="126"/>
        <end position="146"/>
    </location>
</feature>
<dbReference type="Pfam" id="PF07690">
    <property type="entry name" value="MFS_1"/>
    <property type="match status" value="1"/>
</dbReference>
<feature type="transmembrane region" description="Helical" evidence="7">
    <location>
        <begin position="65"/>
        <end position="84"/>
    </location>
</feature>
<dbReference type="GO" id="GO:0022857">
    <property type="term" value="F:transmembrane transporter activity"/>
    <property type="evidence" value="ECO:0007669"/>
    <property type="project" value="InterPro"/>
</dbReference>
<evidence type="ECO:0000256" key="7">
    <source>
        <dbReference type="SAM" id="Phobius"/>
    </source>
</evidence>
<dbReference type="FunFam" id="1.20.1720.10:FF:000004">
    <property type="entry name" value="EmrB/QacA family drug resistance transporter"/>
    <property type="match status" value="1"/>
</dbReference>
<evidence type="ECO:0000259" key="8">
    <source>
        <dbReference type="PROSITE" id="PS50850"/>
    </source>
</evidence>
<keyword evidence="3" id="KW-1003">Cell membrane</keyword>
<feature type="domain" description="Major facilitator superfamily (MFS) profile" evidence="8">
    <location>
        <begin position="1"/>
        <end position="439"/>
    </location>
</feature>